<keyword evidence="5" id="KW-1185">Reference proteome</keyword>
<feature type="domain" description="FHA" evidence="3">
    <location>
        <begin position="470"/>
        <end position="526"/>
    </location>
</feature>
<dbReference type="SUPFAM" id="SSF49879">
    <property type="entry name" value="SMAD/FHA domain"/>
    <property type="match status" value="1"/>
</dbReference>
<protein>
    <recommendedName>
        <fullName evidence="3">FHA domain-containing protein</fullName>
    </recommendedName>
</protein>
<dbReference type="CDD" id="cd00060">
    <property type="entry name" value="FHA"/>
    <property type="match status" value="1"/>
</dbReference>
<dbReference type="RefSeq" id="WP_344098891.1">
    <property type="nucleotide sequence ID" value="NZ_BAAANL010000001.1"/>
</dbReference>
<organism evidence="4 5">
    <name type="scientific">Myceligenerans crystallogenes</name>
    <dbReference type="NCBI Taxonomy" id="316335"/>
    <lineage>
        <taxon>Bacteria</taxon>
        <taxon>Bacillati</taxon>
        <taxon>Actinomycetota</taxon>
        <taxon>Actinomycetes</taxon>
        <taxon>Micrococcales</taxon>
        <taxon>Promicromonosporaceae</taxon>
        <taxon>Myceligenerans</taxon>
    </lineage>
</organism>
<dbReference type="PROSITE" id="PS50006">
    <property type="entry name" value="FHA_DOMAIN"/>
    <property type="match status" value="1"/>
</dbReference>
<dbReference type="Proteomes" id="UP001501094">
    <property type="component" value="Unassembled WGS sequence"/>
</dbReference>
<keyword evidence="1" id="KW-0597">Phosphoprotein</keyword>
<gene>
    <name evidence="4" type="ORF">GCM10009751_02930</name>
</gene>
<proteinExistence type="predicted"/>
<feature type="compositionally biased region" description="Low complexity" evidence="2">
    <location>
        <begin position="390"/>
        <end position="402"/>
    </location>
</feature>
<accession>A0ABP4ZBF0</accession>
<dbReference type="InterPro" id="IPR000253">
    <property type="entry name" value="FHA_dom"/>
</dbReference>
<feature type="compositionally biased region" description="Low complexity" evidence="2">
    <location>
        <begin position="297"/>
        <end position="310"/>
    </location>
</feature>
<feature type="compositionally biased region" description="Pro residues" evidence="2">
    <location>
        <begin position="283"/>
        <end position="296"/>
    </location>
</feature>
<name>A0ABP4ZBF0_9MICO</name>
<feature type="compositionally biased region" description="Low complexity" evidence="2">
    <location>
        <begin position="319"/>
        <end position="331"/>
    </location>
</feature>
<feature type="compositionally biased region" description="Gly residues" evidence="2">
    <location>
        <begin position="370"/>
        <end position="389"/>
    </location>
</feature>
<comment type="caution">
    <text evidence="4">The sequence shown here is derived from an EMBL/GenBank/DDBJ whole genome shotgun (WGS) entry which is preliminary data.</text>
</comment>
<dbReference type="InterPro" id="IPR008984">
    <property type="entry name" value="SMAD_FHA_dom_sf"/>
</dbReference>
<dbReference type="Gene3D" id="2.60.200.20">
    <property type="match status" value="1"/>
</dbReference>
<evidence type="ECO:0000259" key="3">
    <source>
        <dbReference type="PROSITE" id="PS50006"/>
    </source>
</evidence>
<reference evidence="5" key="1">
    <citation type="journal article" date="2019" name="Int. J. Syst. Evol. Microbiol.">
        <title>The Global Catalogue of Microorganisms (GCM) 10K type strain sequencing project: providing services to taxonomists for standard genome sequencing and annotation.</title>
        <authorList>
            <consortium name="The Broad Institute Genomics Platform"/>
            <consortium name="The Broad Institute Genome Sequencing Center for Infectious Disease"/>
            <person name="Wu L."/>
            <person name="Ma J."/>
        </authorList>
    </citation>
    <scope>NUCLEOTIDE SEQUENCE [LARGE SCALE GENOMIC DNA]</scope>
    <source>
        <strain evidence="5">JCM 14326</strain>
    </source>
</reference>
<feature type="region of interest" description="Disordered" evidence="2">
    <location>
        <begin position="259"/>
        <end position="357"/>
    </location>
</feature>
<evidence type="ECO:0000256" key="1">
    <source>
        <dbReference type="ARBA" id="ARBA00022553"/>
    </source>
</evidence>
<feature type="region of interest" description="Disordered" evidence="2">
    <location>
        <begin position="370"/>
        <end position="433"/>
    </location>
</feature>
<sequence>MTVHYTEGSARAVIRGETVVVLPGAKVDDTLLRALWTELGDASDGVAAALGVLTSREGGLRAVPPFAVVSVQRSGSAHVAVRGAGLDVTVATAGGPVPVSGQDVVSWSERVIEEPTSFVVSVADGTAPASGSGDGFPVESAVVAAGSVRRVLVEGADDAGPAAAPGGTLGEFATFGSTPAAEDVPPVPAPPVAGRHTDAPSGAAAPEPAGPAFGAAGATALPGPASSGSPVPETTQIGGGDDEYEHLFGETIMRSVEDAAVRAPEEDEEDEPAAKEPGKPAAAVPPPPAPGPPAPPAADEAPGLISAVPGGFPGPSPAAPGGTPAAAHRAASIGAEASAQETIAPTGDEPDDHDGHTVMQSDLADLRRAGGLGQAAPGAGGTPAPGTGGTPAPTASAAGTGPEILAVTCPNGHANPPSRPTCRTCGDDLSGEPAPAPRPALGRLVVSTGSAQAGAAGPRGEQVVELDRAVIVGRRPRTSTTSASGMPRLVTVSSPNQDISRSHLEVSLEEWQVLVSDLATTNGTTLMRPGQPPRRLHPNEKEIIADGDVVDLGDGVTLKFEGIW</sequence>
<feature type="compositionally biased region" description="Low complexity" evidence="2">
    <location>
        <begin position="199"/>
        <end position="232"/>
    </location>
</feature>
<dbReference type="Pfam" id="PF00498">
    <property type="entry name" value="FHA"/>
    <property type="match status" value="1"/>
</dbReference>
<dbReference type="EMBL" id="BAAANL010000001">
    <property type="protein sequence ID" value="GAA1850070.1"/>
    <property type="molecule type" value="Genomic_DNA"/>
</dbReference>
<evidence type="ECO:0000313" key="4">
    <source>
        <dbReference type="EMBL" id="GAA1850070.1"/>
    </source>
</evidence>
<evidence type="ECO:0000256" key="2">
    <source>
        <dbReference type="SAM" id="MobiDB-lite"/>
    </source>
</evidence>
<feature type="region of interest" description="Disordered" evidence="2">
    <location>
        <begin position="159"/>
        <end position="243"/>
    </location>
</feature>
<evidence type="ECO:0000313" key="5">
    <source>
        <dbReference type="Proteomes" id="UP001501094"/>
    </source>
</evidence>